<evidence type="ECO:0000256" key="8">
    <source>
        <dbReference type="ARBA" id="ARBA00023170"/>
    </source>
</evidence>
<dbReference type="Pfam" id="PF00001">
    <property type="entry name" value="7tm_1"/>
    <property type="match status" value="1"/>
</dbReference>
<keyword evidence="10 12" id="KW-0807">Transducer</keyword>
<accession>A0AAD1S9I0</accession>
<keyword evidence="2" id="KW-1003">Cell membrane</keyword>
<evidence type="ECO:0000256" key="1">
    <source>
        <dbReference type="ARBA" id="ARBA00004651"/>
    </source>
</evidence>
<keyword evidence="4 12" id="KW-0812">Transmembrane</keyword>
<dbReference type="PRINTS" id="PR00237">
    <property type="entry name" value="GPCRRHODOPSN"/>
</dbReference>
<dbReference type="GO" id="GO:0004974">
    <property type="term" value="F:leukotriene receptor activity"/>
    <property type="evidence" value="ECO:0007669"/>
    <property type="project" value="InterPro"/>
</dbReference>
<name>A0AAD1S9I0_PELCU</name>
<dbReference type="Proteomes" id="UP001295444">
    <property type="component" value="Chromosome 05"/>
</dbReference>
<dbReference type="SUPFAM" id="SSF81321">
    <property type="entry name" value="Family A G protein-coupled receptor-like"/>
    <property type="match status" value="1"/>
</dbReference>
<evidence type="ECO:0000313" key="16">
    <source>
        <dbReference type="Proteomes" id="UP001295444"/>
    </source>
</evidence>
<proteinExistence type="inferred from homology"/>
<evidence type="ECO:0000256" key="5">
    <source>
        <dbReference type="ARBA" id="ARBA00022989"/>
    </source>
</evidence>
<keyword evidence="5 13" id="KW-1133">Transmembrane helix</keyword>
<organism evidence="15 16">
    <name type="scientific">Pelobates cultripes</name>
    <name type="common">Western spadefoot toad</name>
    <dbReference type="NCBI Taxonomy" id="61616"/>
    <lineage>
        <taxon>Eukaryota</taxon>
        <taxon>Metazoa</taxon>
        <taxon>Chordata</taxon>
        <taxon>Craniata</taxon>
        <taxon>Vertebrata</taxon>
        <taxon>Euteleostomi</taxon>
        <taxon>Amphibia</taxon>
        <taxon>Batrachia</taxon>
        <taxon>Anura</taxon>
        <taxon>Pelobatoidea</taxon>
        <taxon>Pelobatidae</taxon>
        <taxon>Pelobates</taxon>
    </lineage>
</organism>
<dbReference type="GO" id="GO:0007204">
    <property type="term" value="P:positive regulation of cytosolic calcium ion concentration"/>
    <property type="evidence" value="ECO:0007669"/>
    <property type="project" value="TreeGrafter"/>
</dbReference>
<evidence type="ECO:0000313" key="15">
    <source>
        <dbReference type="EMBL" id="CAH2294680.1"/>
    </source>
</evidence>
<dbReference type="Gene3D" id="1.20.1070.10">
    <property type="entry name" value="Rhodopsin 7-helix transmembrane proteins"/>
    <property type="match status" value="1"/>
</dbReference>
<keyword evidence="6 12" id="KW-0297">G-protein coupled receptor</keyword>
<dbReference type="PROSITE" id="PS00237">
    <property type="entry name" value="G_PROTEIN_RECEP_F1_1"/>
    <property type="match status" value="1"/>
</dbReference>
<dbReference type="PRINTS" id="PR01476">
    <property type="entry name" value="LTBRECEPTOR"/>
</dbReference>
<evidence type="ECO:0000259" key="14">
    <source>
        <dbReference type="PROSITE" id="PS50262"/>
    </source>
</evidence>
<gene>
    <name evidence="15" type="ORF">PECUL_23A029284</name>
</gene>
<feature type="transmembrane region" description="Helical" evidence="13">
    <location>
        <begin position="187"/>
        <end position="215"/>
    </location>
</feature>
<dbReference type="PANTHER" id="PTHR24225:SF72">
    <property type="entry name" value="G-PROTEIN COUPLED RECEPTORS FAMILY 1 PROFILE DOMAIN-CONTAINING PROTEIN-RELATED"/>
    <property type="match status" value="1"/>
</dbReference>
<dbReference type="AlphaFoldDB" id="A0AAD1S9I0"/>
<reference evidence="15" key="1">
    <citation type="submission" date="2022-03" db="EMBL/GenBank/DDBJ databases">
        <authorList>
            <person name="Alioto T."/>
            <person name="Alioto T."/>
            <person name="Gomez Garrido J."/>
        </authorList>
    </citation>
    <scope>NUCLEOTIDE SEQUENCE</scope>
</reference>
<keyword evidence="7 13" id="KW-0472">Membrane</keyword>
<evidence type="ECO:0000256" key="2">
    <source>
        <dbReference type="ARBA" id="ARBA00022475"/>
    </source>
</evidence>
<keyword evidence="3" id="KW-0597">Phosphoprotein</keyword>
<comment type="similarity">
    <text evidence="12">Belongs to the G-protein coupled receptor 1 family.</text>
</comment>
<keyword evidence="9" id="KW-0325">Glycoprotein</keyword>
<dbReference type="GO" id="GO:0006954">
    <property type="term" value="P:inflammatory response"/>
    <property type="evidence" value="ECO:0007669"/>
    <property type="project" value="TreeGrafter"/>
</dbReference>
<dbReference type="EMBL" id="OW240916">
    <property type="protein sequence ID" value="CAH2294680.1"/>
    <property type="molecule type" value="Genomic_DNA"/>
</dbReference>
<sequence>MTETTTVSPLKTTFNYSPTNSTERPTQFSSSLGIAILSIAFIIGFPGNAFIIWTVLTRIKNRTVTCILILHLAIADIIVLLTAPFFIHLLVSGKWIFGSVVCKLCHYIGCLSMFVSIYLITFMSVDRFLAVVIPFSIQKIRTKTVIRTSVLAIWMLSTLLAIPMLFYRSLHADTSQCNPTHQSSGHIVFQYLFEFLLGFLFPFIVIVFCYLYICIRLQSLKFQSKQKTSQLVIIIVVSFALFWFPYQMINLIQVLGETISSTNTAEKFRRAALFARPNVTALAFFSSSVNPVLYTFAGGSFIRTAGVGFMAKVFEGTSSEAPSFRKVTNVFRQKSRNKSVELGTIGEVPEESKIFTANQTE</sequence>
<comment type="subcellular location">
    <subcellularLocation>
        <location evidence="1">Cell membrane</location>
        <topology evidence="1">Multi-pass membrane protein</topology>
    </subcellularLocation>
</comment>
<evidence type="ECO:0000256" key="4">
    <source>
        <dbReference type="ARBA" id="ARBA00022692"/>
    </source>
</evidence>
<dbReference type="InterPro" id="IPR003981">
    <property type="entry name" value="Leukotriene_B4_rcpt"/>
</dbReference>
<evidence type="ECO:0000256" key="3">
    <source>
        <dbReference type="ARBA" id="ARBA00022553"/>
    </source>
</evidence>
<evidence type="ECO:0000256" key="9">
    <source>
        <dbReference type="ARBA" id="ARBA00023180"/>
    </source>
</evidence>
<keyword evidence="16" id="KW-1185">Reference proteome</keyword>
<keyword evidence="8 12" id="KW-0675">Receptor</keyword>
<evidence type="ECO:0000256" key="10">
    <source>
        <dbReference type="ARBA" id="ARBA00023224"/>
    </source>
</evidence>
<dbReference type="GO" id="GO:0005886">
    <property type="term" value="C:plasma membrane"/>
    <property type="evidence" value="ECO:0007669"/>
    <property type="project" value="UniProtKB-SubCell"/>
</dbReference>
<dbReference type="PANTHER" id="PTHR24225">
    <property type="entry name" value="CHEMOTACTIC RECEPTOR"/>
    <property type="match status" value="1"/>
</dbReference>
<protein>
    <submittedName>
        <fullName evidence="15">Leukotriene B4 receptor 1</fullName>
    </submittedName>
</protein>
<comment type="similarity">
    <text evidence="11">Belongs to the chemokine-like receptor (CMKLR) family.</text>
</comment>
<feature type="transmembrane region" description="Helical" evidence="13">
    <location>
        <begin position="227"/>
        <end position="246"/>
    </location>
</feature>
<evidence type="ECO:0000256" key="13">
    <source>
        <dbReference type="SAM" id="Phobius"/>
    </source>
</evidence>
<dbReference type="FunFam" id="1.20.1070.10:FF:000109">
    <property type="entry name" value="Leukotriene B4 receptor"/>
    <property type="match status" value="1"/>
</dbReference>
<feature type="transmembrane region" description="Helical" evidence="13">
    <location>
        <begin position="32"/>
        <end position="56"/>
    </location>
</feature>
<feature type="transmembrane region" description="Helical" evidence="13">
    <location>
        <begin position="111"/>
        <end position="133"/>
    </location>
</feature>
<dbReference type="InterPro" id="IPR017452">
    <property type="entry name" value="GPCR_Rhodpsn_7TM"/>
</dbReference>
<dbReference type="PROSITE" id="PS50262">
    <property type="entry name" value="G_PROTEIN_RECEP_F1_2"/>
    <property type="match status" value="1"/>
</dbReference>
<dbReference type="InterPro" id="IPR000276">
    <property type="entry name" value="GPCR_Rhodpsn"/>
</dbReference>
<feature type="domain" description="G-protein coupled receptors family 1 profile" evidence="14">
    <location>
        <begin position="47"/>
        <end position="294"/>
    </location>
</feature>
<feature type="transmembrane region" description="Helical" evidence="13">
    <location>
        <begin position="145"/>
        <end position="167"/>
    </location>
</feature>
<dbReference type="GO" id="GO:0007200">
    <property type="term" value="P:phospholipase C-activating G protein-coupled receptor signaling pathway"/>
    <property type="evidence" value="ECO:0007669"/>
    <property type="project" value="TreeGrafter"/>
</dbReference>
<evidence type="ECO:0000256" key="12">
    <source>
        <dbReference type="RuleBase" id="RU000688"/>
    </source>
</evidence>
<dbReference type="InterPro" id="IPR000826">
    <property type="entry name" value="Formyl_rcpt-rel"/>
</dbReference>
<feature type="transmembrane region" description="Helical" evidence="13">
    <location>
        <begin position="68"/>
        <end position="91"/>
    </location>
</feature>
<evidence type="ECO:0000256" key="7">
    <source>
        <dbReference type="ARBA" id="ARBA00023136"/>
    </source>
</evidence>
<evidence type="ECO:0000256" key="6">
    <source>
        <dbReference type="ARBA" id="ARBA00023040"/>
    </source>
</evidence>
<dbReference type="GO" id="GO:0004875">
    <property type="term" value="F:complement receptor activity"/>
    <property type="evidence" value="ECO:0007669"/>
    <property type="project" value="TreeGrafter"/>
</dbReference>
<evidence type="ECO:0000256" key="11">
    <source>
        <dbReference type="ARBA" id="ARBA00025736"/>
    </source>
</evidence>